<dbReference type="InterPro" id="IPR029052">
    <property type="entry name" value="Metallo-depent_PP-like"/>
</dbReference>
<comment type="catalytic activity">
    <reaction evidence="1">
        <text>O-phospho-L-threonyl-[protein] + H2O = L-threonyl-[protein] + phosphate</text>
        <dbReference type="Rhea" id="RHEA:47004"/>
        <dbReference type="Rhea" id="RHEA-COMP:11060"/>
        <dbReference type="Rhea" id="RHEA-COMP:11605"/>
        <dbReference type="ChEBI" id="CHEBI:15377"/>
        <dbReference type="ChEBI" id="CHEBI:30013"/>
        <dbReference type="ChEBI" id="CHEBI:43474"/>
        <dbReference type="ChEBI" id="CHEBI:61977"/>
        <dbReference type="EC" id="3.1.3.16"/>
    </reaction>
</comment>
<dbReference type="PANTHER" id="PTHR45673">
    <property type="entry name" value="SERINE/THREONINE-PROTEIN PHOSPHATASE 2B CATALYTIC SUBUNIT 1-RELATED"/>
    <property type="match status" value="1"/>
</dbReference>
<dbReference type="InterPro" id="IPR006186">
    <property type="entry name" value="Ser/Thr-sp_prot-phosphatase"/>
</dbReference>
<comment type="similarity">
    <text evidence="1">Belongs to the PPP phosphatase family.</text>
</comment>
<dbReference type="AlphaFoldDB" id="A0A815ZUX3"/>
<dbReference type="PROSITE" id="PS00125">
    <property type="entry name" value="SER_THR_PHOSPHATASE"/>
    <property type="match status" value="1"/>
</dbReference>
<evidence type="ECO:0000313" key="4">
    <source>
        <dbReference type="Proteomes" id="UP000663828"/>
    </source>
</evidence>
<dbReference type="PRINTS" id="PR00114">
    <property type="entry name" value="STPHPHTASE"/>
</dbReference>
<name>A0A815ZUX3_ADIRI</name>
<feature type="non-terminal residue" evidence="3">
    <location>
        <position position="1"/>
    </location>
</feature>
<evidence type="ECO:0000256" key="1">
    <source>
        <dbReference type="RuleBase" id="RU004273"/>
    </source>
</evidence>
<sequence length="555" mass="63901">MDNPPPDRQIHDIPYPRATLLSEQELFDSSSGLPSISRLTKHLQQEGHLDERCALRLVEMARAVFEREPNILTVKRPVTIVADIHGQFYDLLTILAAGGDPTKTRYLFLGDYVDRGQFECECVFLLFALKIKYPQNINLLRGNHETRQMTKAFQFKLECEKKYESKTLYNACMHAFDALPICALVDSRFLCMHGGISPDIHTLADIENLDRFKETPNSGPLCDLLWCDPSETFDNVDAQEENFKPNNVRGCSYFFSYYACRDFLLRNNLLSIIRGHEVQKNGVRLFHKSSRTNFPVLISLFSAPNYCDTYNNVAAILKISENQHLSVVHIEAHGHPFVLPNYENGFEFGERFLVYYMTQLLLSIFNMYTPDELAADDGRRDKTAVELLNKKRLIEAMEQAYGQVKKTNKIALNLRGLTPSYKAYKELLARPDIQALVHEAEKGRIKDYDQALQLDQIFERRPSTYITVNASIGYEYFITHYFRYFPLIKSSMDNPPPDRQIHDIPYPRATLLTEQELFDSSSGLPSISRLTKHLQQEGHLDERCALRLVEMARAV</sequence>
<keyword evidence="4" id="KW-1185">Reference proteome</keyword>
<gene>
    <name evidence="3" type="ORF">XAT740_LOCUS46148</name>
</gene>
<dbReference type="SUPFAM" id="SSF56300">
    <property type="entry name" value="Metallo-dependent phosphatases"/>
    <property type="match status" value="1"/>
</dbReference>
<feature type="domain" description="Serine/threonine specific protein phosphatases" evidence="2">
    <location>
        <begin position="140"/>
        <end position="145"/>
    </location>
</feature>
<evidence type="ECO:0000259" key="2">
    <source>
        <dbReference type="PROSITE" id="PS00125"/>
    </source>
</evidence>
<organism evidence="3 4">
    <name type="scientific">Adineta ricciae</name>
    <name type="common">Rotifer</name>
    <dbReference type="NCBI Taxonomy" id="249248"/>
    <lineage>
        <taxon>Eukaryota</taxon>
        <taxon>Metazoa</taxon>
        <taxon>Spiralia</taxon>
        <taxon>Gnathifera</taxon>
        <taxon>Rotifera</taxon>
        <taxon>Eurotatoria</taxon>
        <taxon>Bdelloidea</taxon>
        <taxon>Adinetida</taxon>
        <taxon>Adinetidae</taxon>
        <taxon>Adineta</taxon>
    </lineage>
</organism>
<dbReference type="GO" id="GO:0033192">
    <property type="term" value="F:calmodulin-dependent protein phosphatase activity"/>
    <property type="evidence" value="ECO:0007669"/>
    <property type="project" value="InterPro"/>
</dbReference>
<evidence type="ECO:0000313" key="3">
    <source>
        <dbReference type="EMBL" id="CAF1587142.1"/>
    </source>
</evidence>
<comment type="caution">
    <text evidence="3">The sequence shown here is derived from an EMBL/GenBank/DDBJ whole genome shotgun (WGS) entry which is preliminary data.</text>
</comment>
<dbReference type="EMBL" id="CAJNOR010006148">
    <property type="protein sequence ID" value="CAF1587142.1"/>
    <property type="molecule type" value="Genomic_DNA"/>
</dbReference>
<dbReference type="SMART" id="SM00156">
    <property type="entry name" value="PP2Ac"/>
    <property type="match status" value="1"/>
</dbReference>
<dbReference type="Pfam" id="PF00149">
    <property type="entry name" value="Metallophos"/>
    <property type="match status" value="1"/>
</dbReference>
<proteinExistence type="inferred from homology"/>
<accession>A0A815ZUX3</accession>
<reference evidence="3" key="1">
    <citation type="submission" date="2021-02" db="EMBL/GenBank/DDBJ databases">
        <authorList>
            <person name="Nowell W R."/>
        </authorList>
    </citation>
    <scope>NUCLEOTIDE SEQUENCE</scope>
</reference>
<dbReference type="Gene3D" id="3.60.21.10">
    <property type="match status" value="1"/>
</dbReference>
<dbReference type="InterPro" id="IPR043360">
    <property type="entry name" value="PP2B"/>
</dbReference>
<dbReference type="Proteomes" id="UP000663828">
    <property type="component" value="Unassembled WGS sequence"/>
</dbReference>
<protein>
    <recommendedName>
        <fullName evidence="1">Serine/threonine-protein phosphatase</fullName>
        <ecNumber evidence="1">3.1.3.16</ecNumber>
    </recommendedName>
</protein>
<keyword evidence="1" id="KW-0378">Hydrolase</keyword>
<dbReference type="InterPro" id="IPR004843">
    <property type="entry name" value="Calcineurin-like_PHP"/>
</dbReference>
<dbReference type="GO" id="GO:0097720">
    <property type="term" value="P:calcineurin-mediated signaling"/>
    <property type="evidence" value="ECO:0007669"/>
    <property type="project" value="InterPro"/>
</dbReference>
<dbReference type="EC" id="3.1.3.16" evidence="1"/>